<keyword evidence="8" id="KW-0769">Symport</keyword>
<feature type="transmembrane region" description="Helical" evidence="19">
    <location>
        <begin position="550"/>
        <end position="571"/>
    </location>
</feature>
<dbReference type="GO" id="GO:0006884">
    <property type="term" value="P:cell volume homeostasis"/>
    <property type="evidence" value="ECO:0007669"/>
    <property type="project" value="TreeGrafter"/>
</dbReference>
<dbReference type="InterPro" id="IPR013612">
    <property type="entry name" value="AA_permease_N"/>
</dbReference>
<evidence type="ECO:0000256" key="10">
    <source>
        <dbReference type="ARBA" id="ARBA00022989"/>
    </source>
</evidence>
<evidence type="ECO:0000313" key="24">
    <source>
        <dbReference type="RefSeq" id="XP_022086929.1"/>
    </source>
</evidence>
<evidence type="ECO:0000256" key="14">
    <source>
        <dbReference type="ARBA" id="ARBA00023180"/>
    </source>
</evidence>
<dbReference type="PANTHER" id="PTHR11827:SF103">
    <property type="entry name" value="SODIUM CHLORIDE COTRANSPORTER 69, ISOFORM E"/>
    <property type="match status" value="1"/>
</dbReference>
<dbReference type="Gene3D" id="1.20.1740.10">
    <property type="entry name" value="Amino acid/polyamine transporter I"/>
    <property type="match status" value="1"/>
</dbReference>
<keyword evidence="6" id="KW-0597">Phosphoprotein</keyword>
<reference evidence="24 25" key="1">
    <citation type="submission" date="2025-04" db="UniProtKB">
        <authorList>
            <consortium name="RefSeq"/>
        </authorList>
    </citation>
    <scope>IDENTIFICATION</scope>
</reference>
<feature type="transmembrane region" description="Helical" evidence="19">
    <location>
        <begin position="271"/>
        <end position="298"/>
    </location>
</feature>
<feature type="compositionally biased region" description="Basic and acidic residues" evidence="18">
    <location>
        <begin position="81"/>
        <end position="96"/>
    </location>
</feature>
<comment type="catalytic activity">
    <reaction evidence="17">
        <text>K(+)(out) + 2 chloride(out) + Na(+)(out) = K(+)(in) + 2 chloride(in) + Na(+)(in)</text>
        <dbReference type="Rhea" id="RHEA:72395"/>
        <dbReference type="ChEBI" id="CHEBI:17996"/>
        <dbReference type="ChEBI" id="CHEBI:29101"/>
        <dbReference type="ChEBI" id="CHEBI:29103"/>
    </reaction>
    <physiologicalReaction direction="left-to-right" evidence="17">
        <dbReference type="Rhea" id="RHEA:72396"/>
    </physiologicalReaction>
</comment>
<dbReference type="Pfam" id="PF08403">
    <property type="entry name" value="AA_permease_N"/>
    <property type="match status" value="1"/>
</dbReference>
<evidence type="ECO:0000256" key="5">
    <source>
        <dbReference type="ARBA" id="ARBA00022538"/>
    </source>
</evidence>
<keyword evidence="10 19" id="KW-1133">Transmembrane helix</keyword>
<evidence type="ECO:0000256" key="8">
    <source>
        <dbReference type="ARBA" id="ARBA00022847"/>
    </source>
</evidence>
<feature type="domain" description="Amino acid permease N-terminal" evidence="22">
    <location>
        <begin position="120"/>
        <end position="158"/>
    </location>
</feature>
<keyword evidence="3" id="KW-0813">Transport</keyword>
<evidence type="ECO:0000256" key="13">
    <source>
        <dbReference type="ARBA" id="ARBA00023136"/>
    </source>
</evidence>
<gene>
    <name evidence="24 25 26" type="primary">LOC110977269</name>
</gene>
<dbReference type="InterPro" id="IPR002443">
    <property type="entry name" value="SLC12A1/SLC12A2"/>
</dbReference>
<evidence type="ECO:0000313" key="23">
    <source>
        <dbReference type="Proteomes" id="UP000694845"/>
    </source>
</evidence>
<evidence type="ECO:0000256" key="12">
    <source>
        <dbReference type="ARBA" id="ARBA00023065"/>
    </source>
</evidence>
<keyword evidence="4" id="KW-1003">Cell membrane</keyword>
<feature type="region of interest" description="Disordered" evidence="18">
    <location>
        <begin position="1"/>
        <end position="110"/>
    </location>
</feature>
<evidence type="ECO:0000256" key="4">
    <source>
        <dbReference type="ARBA" id="ARBA00022475"/>
    </source>
</evidence>
<keyword evidence="16" id="KW-0868">Chloride</keyword>
<dbReference type="RefSeq" id="XP_022086931.1">
    <property type="nucleotide sequence ID" value="XM_022231239.1"/>
</dbReference>
<evidence type="ECO:0000313" key="26">
    <source>
        <dbReference type="RefSeq" id="XP_022086931.1"/>
    </source>
</evidence>
<feature type="transmembrane region" description="Helical" evidence="19">
    <location>
        <begin position="224"/>
        <end position="250"/>
    </location>
</feature>
<organism evidence="23 24">
    <name type="scientific">Acanthaster planci</name>
    <name type="common">Crown-of-thorns starfish</name>
    <dbReference type="NCBI Taxonomy" id="133434"/>
    <lineage>
        <taxon>Eukaryota</taxon>
        <taxon>Metazoa</taxon>
        <taxon>Echinodermata</taxon>
        <taxon>Eleutherozoa</taxon>
        <taxon>Asterozoa</taxon>
        <taxon>Asteroidea</taxon>
        <taxon>Valvatacea</taxon>
        <taxon>Valvatida</taxon>
        <taxon>Acanthasteridae</taxon>
        <taxon>Acanthaster</taxon>
    </lineage>
</organism>
<dbReference type="PANTHER" id="PTHR11827">
    <property type="entry name" value="SOLUTE CARRIER FAMILY 12, CATION COTRANSPORTERS"/>
    <property type="match status" value="1"/>
</dbReference>
<keyword evidence="14" id="KW-0325">Glycoprotein</keyword>
<feature type="compositionally biased region" description="Basic residues" evidence="18">
    <location>
        <begin position="63"/>
        <end position="80"/>
    </location>
</feature>
<dbReference type="GO" id="GO:0005886">
    <property type="term" value="C:plasma membrane"/>
    <property type="evidence" value="ECO:0007669"/>
    <property type="project" value="UniProtKB-SubCell"/>
</dbReference>
<dbReference type="Proteomes" id="UP000694845">
    <property type="component" value="Unplaced"/>
</dbReference>
<feature type="region of interest" description="Disordered" evidence="18">
    <location>
        <begin position="868"/>
        <end position="890"/>
    </location>
</feature>
<dbReference type="GO" id="GO:1990573">
    <property type="term" value="P:potassium ion import across plasma membrane"/>
    <property type="evidence" value="ECO:0007669"/>
    <property type="project" value="TreeGrafter"/>
</dbReference>
<dbReference type="FunFam" id="1.20.1740.10:FF:000022">
    <property type="entry name" value="Bumetanide-sensitive na-k-cl cotransport protein"/>
    <property type="match status" value="1"/>
</dbReference>
<dbReference type="RefSeq" id="XP_022086930.1">
    <property type="nucleotide sequence ID" value="XM_022231238.1"/>
</dbReference>
<evidence type="ECO:0000259" key="21">
    <source>
        <dbReference type="Pfam" id="PF03522"/>
    </source>
</evidence>
<feature type="transmembrane region" description="Helical" evidence="19">
    <location>
        <begin position="495"/>
        <end position="518"/>
    </location>
</feature>
<dbReference type="RefSeq" id="XP_022086929.1">
    <property type="nucleotide sequence ID" value="XM_022231237.1"/>
</dbReference>
<feature type="domain" description="SLC12A transporter C-terminal" evidence="21">
    <location>
        <begin position="697"/>
        <end position="1109"/>
    </location>
</feature>
<dbReference type="GO" id="GO:0055064">
    <property type="term" value="P:chloride ion homeostasis"/>
    <property type="evidence" value="ECO:0007669"/>
    <property type="project" value="TreeGrafter"/>
</dbReference>
<feature type="transmembrane region" description="Helical" evidence="19">
    <location>
        <begin position="577"/>
        <end position="595"/>
    </location>
</feature>
<evidence type="ECO:0000256" key="7">
    <source>
        <dbReference type="ARBA" id="ARBA00022692"/>
    </source>
</evidence>
<evidence type="ECO:0000313" key="25">
    <source>
        <dbReference type="RefSeq" id="XP_022086930.1"/>
    </source>
</evidence>
<feature type="transmembrane region" description="Helical" evidence="19">
    <location>
        <begin position="344"/>
        <end position="364"/>
    </location>
</feature>
<keyword evidence="12" id="KW-0406">Ion transport</keyword>
<feature type="transmembrane region" description="Helical" evidence="19">
    <location>
        <begin position="429"/>
        <end position="449"/>
    </location>
</feature>
<dbReference type="InterPro" id="IPR018491">
    <property type="entry name" value="SLC12_C"/>
</dbReference>
<keyword evidence="9" id="KW-0630">Potassium</keyword>
<comment type="subcellular location">
    <subcellularLocation>
        <location evidence="1">Cell membrane</location>
        <topology evidence="1">Multi-pass membrane protein</topology>
    </subcellularLocation>
</comment>
<feature type="domain" description="Amino acid permease/ SLC12A" evidence="20">
    <location>
        <begin position="197"/>
        <end position="688"/>
    </location>
</feature>
<proteinExistence type="inferred from homology"/>
<protein>
    <submittedName>
        <fullName evidence="24 25">Solute carrier family 12 member 2-like isoform X1</fullName>
    </submittedName>
</protein>
<keyword evidence="23" id="KW-1185">Reference proteome</keyword>
<keyword evidence="15" id="KW-0739">Sodium transport</keyword>
<dbReference type="OrthoDB" id="2020542at2759"/>
<evidence type="ECO:0000256" key="18">
    <source>
        <dbReference type="SAM" id="MobiDB-lite"/>
    </source>
</evidence>
<dbReference type="Pfam" id="PF03522">
    <property type="entry name" value="SLC12"/>
    <property type="match status" value="1"/>
</dbReference>
<dbReference type="GO" id="GO:0055078">
    <property type="term" value="P:sodium ion homeostasis"/>
    <property type="evidence" value="ECO:0007669"/>
    <property type="project" value="TreeGrafter"/>
</dbReference>
<evidence type="ECO:0000256" key="17">
    <source>
        <dbReference type="ARBA" id="ARBA00048452"/>
    </source>
</evidence>
<sequence length="1109" mass="121142">MSDSEACANGDSDQGSAFTLSEEPAEDSSGSGPAACGESEDKSECNMEESGLLEGTGRAARVSSKKHFSSKKKHGRFHVKIIRETDKASSLKRNGDMGKASMSPSQQESVDESLDHSLAAHSFGHTVEAIPSLDHYRNRYSLLASGKQRPTLYELHEPKTAVNQTADTPVDAGGLAEIEAPPTTAASGGVKFGWIKGVLVRCLLNIWGVMLFLRMSWIVGQAGIGFSILIVMMATVVTVLTTLSMSAICTNGEVKGGGAYYMISRSLGPEFGGSIGLIFSIANAVAVAMYVVGFAEVVRDLLVDNGLKIIDPDNDVRIIGEATLVLLLGITMIGMAWEARAQLFLLLLLVIAICNMMVGTFIPAPDHEIARGFQNYRGALLVENFGPDYRDGEGFFSIFSIFFPAATGILAGANISGDLKDAQKAIPKGTLIAIAMTSVSYAGLAIVLGSCVSREATGNIADVIAGNFTTACEDGFDCEYGLLKNFSVASLISGWAPLVLAGVFAATLSSALASLVSAPKVFQALCKDKIFPKIGSFAVGTGPGDEPRRAYILAFFIAAACIAIGELNAIAPIISNFFLMSYALINFSCFSASLAKSPGWRPAFRYYNMWVALLAAVLCMGVMFLINWYAALITIFIVTALYMYVHNTKPEINWGSSNQAFIYKQALTNTLKLNHIPAHVKTFRPQIIALTGLPECRPALAHFVSHITKSTSLLICGAVLTGEQSTNLNELTTDYHEKWLDSQKIKAFPAMVASPTLRAGAQALMQIGGLGKIRPNTIIMGFLGRWKTEKSQYVNDYVGIIHDAFDLNLGVGILRIKESFDVSSALNTPGFSDYVEGVLHQPEHTNSRFRIEKVPEIKVESMVSSIKEEEKEGEEVAEPSATEPPNSPVGTKISMFDSTALIKGKPIDDVIKSMQKFQEKMPKGNIDVWWLLDDGGLTLLIPHLLSMKSNWEKCKLRVFATTGKKEQIDRERMNMANMLSKFRIKCTDVEIISDLNKKPKEESLRRFEELINPWILKEGAGETAEKFPWKITKDEVTTLKEKTTRQIRIRELLREHSREAQLIVMSLPIPRKLTCSAYMYMCWLETLTKDMPPILLLRGNQTSVLTHYS</sequence>
<dbReference type="NCBIfam" id="TIGR00930">
    <property type="entry name" value="2a30"/>
    <property type="match status" value="1"/>
</dbReference>
<dbReference type="InterPro" id="IPR004842">
    <property type="entry name" value="SLC12A_fam"/>
</dbReference>
<dbReference type="GeneID" id="110977269"/>
<dbReference type="Pfam" id="PF00324">
    <property type="entry name" value="AA_permease"/>
    <property type="match status" value="1"/>
</dbReference>
<evidence type="ECO:0000259" key="22">
    <source>
        <dbReference type="Pfam" id="PF08403"/>
    </source>
</evidence>
<dbReference type="GO" id="GO:0055075">
    <property type="term" value="P:potassium ion homeostasis"/>
    <property type="evidence" value="ECO:0007669"/>
    <property type="project" value="TreeGrafter"/>
</dbReference>
<keyword evidence="11" id="KW-0915">Sodium</keyword>
<evidence type="ECO:0000256" key="15">
    <source>
        <dbReference type="ARBA" id="ARBA00023201"/>
    </source>
</evidence>
<evidence type="ECO:0000256" key="3">
    <source>
        <dbReference type="ARBA" id="ARBA00022448"/>
    </source>
</evidence>
<feature type="transmembrane region" description="Helical" evidence="19">
    <location>
        <begin position="318"/>
        <end position="337"/>
    </location>
</feature>
<dbReference type="AlphaFoldDB" id="A0A8B7Y188"/>
<dbReference type="KEGG" id="aplc:110977269"/>
<evidence type="ECO:0000256" key="16">
    <source>
        <dbReference type="ARBA" id="ARBA00023214"/>
    </source>
</evidence>
<evidence type="ECO:0000256" key="9">
    <source>
        <dbReference type="ARBA" id="ARBA00022958"/>
    </source>
</evidence>
<accession>A0A8B7Y188</accession>
<name>A0A8B7Y188_ACAPL</name>
<dbReference type="GO" id="GO:0008511">
    <property type="term" value="F:sodium:potassium:chloride symporter activity"/>
    <property type="evidence" value="ECO:0007669"/>
    <property type="project" value="TreeGrafter"/>
</dbReference>
<evidence type="ECO:0000256" key="1">
    <source>
        <dbReference type="ARBA" id="ARBA00004651"/>
    </source>
</evidence>
<feature type="transmembrane region" description="Helical" evidence="19">
    <location>
        <begin position="395"/>
        <end position="417"/>
    </location>
</feature>
<evidence type="ECO:0000256" key="6">
    <source>
        <dbReference type="ARBA" id="ARBA00022553"/>
    </source>
</evidence>
<evidence type="ECO:0000259" key="20">
    <source>
        <dbReference type="Pfam" id="PF00324"/>
    </source>
</evidence>
<evidence type="ECO:0000256" key="2">
    <source>
        <dbReference type="ARBA" id="ARBA00010593"/>
    </source>
</evidence>
<keyword evidence="7 19" id="KW-0812">Transmembrane</keyword>
<keyword evidence="13 19" id="KW-0472">Membrane</keyword>
<dbReference type="PRINTS" id="PR01207">
    <property type="entry name" value="NAKCLTRNSPRT"/>
</dbReference>
<keyword evidence="5" id="KW-0633">Potassium transport</keyword>
<evidence type="ECO:0000256" key="19">
    <source>
        <dbReference type="SAM" id="Phobius"/>
    </source>
</evidence>
<evidence type="ECO:0000256" key="11">
    <source>
        <dbReference type="ARBA" id="ARBA00023053"/>
    </source>
</evidence>
<dbReference type="InterPro" id="IPR004841">
    <property type="entry name" value="AA-permease/SLC12A_dom"/>
</dbReference>
<comment type="similarity">
    <text evidence="2">Belongs to the SLC12A transporter family.</text>
</comment>